<feature type="compositionally biased region" description="Low complexity" evidence="1">
    <location>
        <begin position="324"/>
        <end position="333"/>
    </location>
</feature>
<dbReference type="Proteomes" id="UP000002866">
    <property type="component" value="Chromosome 10"/>
</dbReference>
<evidence type="ECO:0000313" key="3">
    <source>
        <dbReference type="Proteomes" id="UP000002866"/>
    </source>
</evidence>
<dbReference type="KEGG" id="tbl:TBLA_0J01700"/>
<dbReference type="AlphaFoldDB" id="I2H9W2"/>
<dbReference type="GeneID" id="14498346"/>
<sequence>MNIKPTCTGYIEDEADALLILQAVLDGKLNHIPRRPYEIERPFLIVSGNIFVFIEEVSGIKRWTDGVSWSPSRITGKFLIYRELNKRNTTTPTIKLPPLISTTTPPSKPSRYTGFVKKTISLSLLQSKYQTEETLHIVSYYNLDDVKYAKLSKPKEDPYYKDIIPCIDLITSMENTTLGNYSKANFSNHKAVLPVTNHYFPQINPIPTPSSSSSMITIPTSYYLSENQSSNNIANNIANTIANTHFINNGISKYSISKNNYIKTIPNHKSISSYLSTNLSLSTPTLYHHHSTDFTFSQPTITYHHHHHQQQPLTRNANSQPSNTTTTTTTTTTSEIISEKITKS</sequence>
<dbReference type="EMBL" id="HE806325">
    <property type="protein sequence ID" value="CCH63164.1"/>
    <property type="molecule type" value="Genomic_DNA"/>
</dbReference>
<dbReference type="RefSeq" id="XP_004182683.1">
    <property type="nucleotide sequence ID" value="XM_004182635.1"/>
</dbReference>
<dbReference type="PANTHER" id="PTHR28027">
    <property type="entry name" value="TRANSCRIPTIONAL REGULATOR MIT1"/>
    <property type="match status" value="1"/>
</dbReference>
<dbReference type="InParanoid" id="I2H9W2"/>
<organism evidence="2 3">
    <name type="scientific">Henningerozyma blattae (strain ATCC 34711 / CBS 6284 / DSM 70876 / NBRC 10599 / NRRL Y-10934 / UCD 77-7)</name>
    <name type="common">Yeast</name>
    <name type="synonym">Tetrapisispora blattae</name>
    <dbReference type="NCBI Taxonomy" id="1071380"/>
    <lineage>
        <taxon>Eukaryota</taxon>
        <taxon>Fungi</taxon>
        <taxon>Dikarya</taxon>
        <taxon>Ascomycota</taxon>
        <taxon>Saccharomycotina</taxon>
        <taxon>Saccharomycetes</taxon>
        <taxon>Saccharomycetales</taxon>
        <taxon>Saccharomycetaceae</taxon>
        <taxon>Henningerozyma</taxon>
    </lineage>
</organism>
<proteinExistence type="predicted"/>
<dbReference type="OMA" id="ANTHFIN"/>
<feature type="compositionally biased region" description="Polar residues" evidence="1">
    <location>
        <begin position="312"/>
        <end position="323"/>
    </location>
</feature>
<name>I2H9W2_HENB6</name>
<dbReference type="eggNOG" id="KOG4476">
    <property type="taxonomic scope" value="Eukaryota"/>
</dbReference>
<protein>
    <submittedName>
        <fullName evidence="2">Uncharacterized protein</fullName>
    </submittedName>
</protein>
<accession>I2H9W2</accession>
<dbReference type="HOGENOM" id="CLU_806932_0_0_1"/>
<reference evidence="2 3" key="1">
    <citation type="journal article" date="2011" name="Proc. Natl. Acad. Sci. U.S.A.">
        <title>Evolutionary erosion of yeast sex chromosomes by mating-type switching accidents.</title>
        <authorList>
            <person name="Gordon J.L."/>
            <person name="Armisen D."/>
            <person name="Proux-Wera E."/>
            <person name="Oheigeartaigh S.S."/>
            <person name="Byrne K.P."/>
            <person name="Wolfe K.H."/>
        </authorList>
    </citation>
    <scope>NUCLEOTIDE SEQUENCE [LARGE SCALE GENOMIC DNA]</scope>
    <source>
        <strain evidence="3">ATCC 34711 / CBS 6284 / DSM 70876 / NBRC 10599 / NRRL Y-10934 / UCD 77-7</strain>
    </source>
</reference>
<gene>
    <name evidence="2" type="primary">TBLA0J01700</name>
    <name evidence="2" type="ORF">TBLA_0J01700</name>
</gene>
<evidence type="ECO:0000256" key="1">
    <source>
        <dbReference type="SAM" id="MobiDB-lite"/>
    </source>
</evidence>
<keyword evidence="3" id="KW-1185">Reference proteome</keyword>
<dbReference type="PANTHER" id="PTHR28027:SF2">
    <property type="entry name" value="TRANSCRIPTIONAL REGULATOR MIT1"/>
    <property type="match status" value="1"/>
</dbReference>
<evidence type="ECO:0000313" key="2">
    <source>
        <dbReference type="EMBL" id="CCH63164.1"/>
    </source>
</evidence>
<dbReference type="Pfam" id="PF09729">
    <property type="entry name" value="Gti1_Pac2"/>
    <property type="match status" value="1"/>
</dbReference>
<dbReference type="GO" id="GO:0003677">
    <property type="term" value="F:DNA binding"/>
    <property type="evidence" value="ECO:0007669"/>
    <property type="project" value="TreeGrafter"/>
</dbReference>
<dbReference type="OrthoDB" id="5572844at2759"/>
<dbReference type="InterPro" id="IPR018608">
    <property type="entry name" value="Gti1/Pac2"/>
</dbReference>
<feature type="region of interest" description="Disordered" evidence="1">
    <location>
        <begin position="303"/>
        <end position="344"/>
    </location>
</feature>